<dbReference type="Proteomes" id="UP000694920">
    <property type="component" value="Unplaced"/>
</dbReference>
<sequence length="839" mass="96131">MAVPKEEEKNFFIFPMPRCAIKSSPLSSQGSCKAKRRKVTPSCISGIKKRRCRVRSGWRHEWVSPERLTPGGSLGVHEIIRGPFSSPRLLKTSPFVFVSSAPVKDTSLCSIKGERRGIPDPWKEYLALKGLRGKLEKNRAKSGLNLGCHGTRITETVWKDLGLSLAQGIPDPWKDWPPLKKKTWVAEAKNTKCLRTVEKLKKSHNPEAKDFKCKKVIENSTRIENPSSTDSKEYPGTCNPIKLPCASKIIQVPLTEINNVQKLEDLPREYEPTKNNVRRLKVSSHDKKCHEVKGHCHCSIKLNDHCRTMKEYDTQCCMRKVWSNSNLCKYSCDDNQIFCDNPNYMYSTFYPSECQGCLVPCLPRHVNAPRCALTAPRCIPTGSACPVHYFSPSYPTGCAFTIPRKRMSKMRRLFVRCNQRFQESCMPYKCNRQEYPSCALRQDLTNVDLVCCQCSCPYFKLARTNDPGCTDKEVCVNCERPAHYRCTNQCTKKLQDRPETCKNFLKNTNMRCNLQSPCGKKYFKSTMHSYTQCNLGEELKKKFVDKMSLCYPDRIFESCHNTNRNSNKVLQKEVQVQCPERTTIKQHYRAECVKDSKDTFPIAVQCSEIPNQIPNQNCRKKKKRAPYMLCNSSEQKHIPNFCIDLPKLIKSDSGDIADISDTSKPRDSSSVTSVTFISLLSQNNISKVQKKNLRKMQLDSRFKVAAKSVAKKNMSSNDSISSSICPPKSHEFHDFAEVSRDNEVIDKDKHTPVTDVEANPRVKKKVNVGSRHKNSKSFICSNHNDKVDNCYTKFCYLRRTKQQLQFPITNQSHEKFDHDEVKAFRADMEENSIHYSYIS</sequence>
<proteinExistence type="predicted"/>
<accession>A0AAJ7RKR3</accession>
<keyword evidence="1" id="KW-1185">Reference proteome</keyword>
<protein>
    <submittedName>
        <fullName evidence="2">Uncharacterized protein LOC112494630</fullName>
    </submittedName>
</protein>
<organism evidence="1 2">
    <name type="scientific">Cephus cinctus</name>
    <name type="common">Wheat stem sawfly</name>
    <dbReference type="NCBI Taxonomy" id="211228"/>
    <lineage>
        <taxon>Eukaryota</taxon>
        <taxon>Metazoa</taxon>
        <taxon>Ecdysozoa</taxon>
        <taxon>Arthropoda</taxon>
        <taxon>Hexapoda</taxon>
        <taxon>Insecta</taxon>
        <taxon>Pterygota</taxon>
        <taxon>Neoptera</taxon>
        <taxon>Endopterygota</taxon>
        <taxon>Hymenoptera</taxon>
        <taxon>Cephoidea</taxon>
        <taxon>Cephidae</taxon>
        <taxon>Cephus</taxon>
    </lineage>
</organism>
<dbReference type="GeneID" id="112494630"/>
<dbReference type="AlphaFoldDB" id="A0AAJ7RKR3"/>
<evidence type="ECO:0000313" key="1">
    <source>
        <dbReference type="Proteomes" id="UP000694920"/>
    </source>
</evidence>
<evidence type="ECO:0000313" key="2">
    <source>
        <dbReference type="RefSeq" id="XP_024942731.1"/>
    </source>
</evidence>
<dbReference type="KEGG" id="ccin:112494630"/>
<name>A0AAJ7RKR3_CEPCN</name>
<dbReference type="RefSeq" id="XP_024942731.1">
    <property type="nucleotide sequence ID" value="XM_025086963.1"/>
</dbReference>
<reference evidence="2" key="1">
    <citation type="submission" date="2025-08" db="UniProtKB">
        <authorList>
            <consortium name="RefSeq"/>
        </authorList>
    </citation>
    <scope>IDENTIFICATION</scope>
</reference>
<gene>
    <name evidence="2" type="primary">LOC112494630</name>
</gene>